<name>A0A813S3N6_9BILA</name>
<evidence type="ECO:0000313" key="1">
    <source>
        <dbReference type="EMBL" id="CAF0794391.1"/>
    </source>
</evidence>
<accession>A0A813S3N6</accession>
<dbReference type="EMBL" id="CAJOAY010002708">
    <property type="protein sequence ID" value="CAF3973537.1"/>
    <property type="molecule type" value="Genomic_DNA"/>
</dbReference>
<sequence length="133" mass="14963">MAQARVDTIIETWKTKAGLTLSAEEEEKLKKLFTEAVERMGARRQGAKELIGHLQAAVEANDSAKIEELLQKLREGFRKISEGREKVLDEFDQIVKPDQRARIVLSGVQRAKESGRSIEQVLFELLSPAEESS</sequence>
<comment type="caution">
    <text evidence="1">The sequence shown here is derived from an EMBL/GenBank/DDBJ whole genome shotgun (WGS) entry which is preliminary data.</text>
</comment>
<dbReference type="Gene3D" id="1.20.120.1490">
    <property type="match status" value="1"/>
</dbReference>
<dbReference type="EMBL" id="CAJNON010000020">
    <property type="protein sequence ID" value="CAF0794391.1"/>
    <property type="molecule type" value="Genomic_DNA"/>
</dbReference>
<organism evidence="1 3">
    <name type="scientific">Adineta steineri</name>
    <dbReference type="NCBI Taxonomy" id="433720"/>
    <lineage>
        <taxon>Eukaryota</taxon>
        <taxon>Metazoa</taxon>
        <taxon>Spiralia</taxon>
        <taxon>Gnathifera</taxon>
        <taxon>Rotifera</taxon>
        <taxon>Eurotatoria</taxon>
        <taxon>Bdelloidea</taxon>
        <taxon>Adinetida</taxon>
        <taxon>Adinetidae</taxon>
        <taxon>Adineta</taxon>
    </lineage>
</organism>
<reference evidence="1" key="1">
    <citation type="submission" date="2021-02" db="EMBL/GenBank/DDBJ databases">
        <authorList>
            <person name="Nowell W R."/>
        </authorList>
    </citation>
    <scope>NUCLEOTIDE SEQUENCE</scope>
</reference>
<protein>
    <submittedName>
        <fullName evidence="1">Uncharacterized protein</fullName>
    </submittedName>
</protein>
<dbReference type="AlphaFoldDB" id="A0A813S3N6"/>
<gene>
    <name evidence="2" type="ORF">OKA104_LOCUS28243</name>
    <name evidence="1" type="ORF">VCS650_LOCUS3667</name>
</gene>
<dbReference type="Proteomes" id="UP000663881">
    <property type="component" value="Unassembled WGS sequence"/>
</dbReference>
<evidence type="ECO:0000313" key="2">
    <source>
        <dbReference type="EMBL" id="CAF3973537.1"/>
    </source>
</evidence>
<proteinExistence type="predicted"/>
<dbReference type="OrthoDB" id="10017252at2759"/>
<dbReference type="Proteomes" id="UP000663891">
    <property type="component" value="Unassembled WGS sequence"/>
</dbReference>
<evidence type="ECO:0000313" key="3">
    <source>
        <dbReference type="Proteomes" id="UP000663891"/>
    </source>
</evidence>